<dbReference type="Gene3D" id="3.50.7.10">
    <property type="entry name" value="GroEL"/>
    <property type="match status" value="1"/>
</dbReference>
<evidence type="ECO:0000313" key="6">
    <source>
        <dbReference type="EMBL" id="CAE2336434.1"/>
    </source>
</evidence>
<feature type="compositionally biased region" description="Polar residues" evidence="5">
    <location>
        <begin position="554"/>
        <end position="570"/>
    </location>
</feature>
<dbReference type="Pfam" id="PF00118">
    <property type="entry name" value="Cpn60_TCP1"/>
    <property type="match status" value="1"/>
</dbReference>
<feature type="region of interest" description="Disordered" evidence="5">
    <location>
        <begin position="551"/>
        <end position="580"/>
    </location>
</feature>
<dbReference type="InterPro" id="IPR027413">
    <property type="entry name" value="GROEL-like_equatorial_sf"/>
</dbReference>
<keyword evidence="3" id="KW-0067">ATP-binding</keyword>
<dbReference type="AlphaFoldDB" id="A0A7S4PJ34"/>
<dbReference type="InterPro" id="IPR017998">
    <property type="entry name" value="Chaperone_TCP-1"/>
</dbReference>
<feature type="compositionally biased region" description="Acidic residues" evidence="5">
    <location>
        <begin position="571"/>
        <end position="580"/>
    </location>
</feature>
<reference evidence="6" key="1">
    <citation type="submission" date="2021-01" db="EMBL/GenBank/DDBJ databases">
        <authorList>
            <person name="Corre E."/>
            <person name="Pelletier E."/>
            <person name="Niang G."/>
            <person name="Scheremetjew M."/>
            <person name="Finn R."/>
            <person name="Kale V."/>
            <person name="Holt S."/>
            <person name="Cochrane G."/>
            <person name="Meng A."/>
            <person name="Brown T."/>
            <person name="Cohen L."/>
        </authorList>
    </citation>
    <scope>NUCLEOTIDE SEQUENCE</scope>
    <source>
        <strain evidence="6">CCMP 2712</strain>
    </source>
</reference>
<dbReference type="PANTHER" id="PTHR11353">
    <property type="entry name" value="CHAPERONIN"/>
    <property type="match status" value="1"/>
</dbReference>
<dbReference type="GO" id="GO:0140662">
    <property type="term" value="F:ATP-dependent protein folding chaperone"/>
    <property type="evidence" value="ECO:0007669"/>
    <property type="project" value="InterPro"/>
</dbReference>
<dbReference type="InterPro" id="IPR027409">
    <property type="entry name" value="GroEL-like_apical_dom_sf"/>
</dbReference>
<dbReference type="GO" id="GO:0005524">
    <property type="term" value="F:ATP binding"/>
    <property type="evidence" value="ECO:0007669"/>
    <property type="project" value="UniProtKB-KW"/>
</dbReference>
<protein>
    <submittedName>
        <fullName evidence="6">Uncharacterized protein</fullName>
    </submittedName>
</protein>
<name>A0A7S4PJ34_GUITH</name>
<evidence type="ECO:0000256" key="1">
    <source>
        <dbReference type="ARBA" id="ARBA00008020"/>
    </source>
</evidence>
<dbReference type="InterPro" id="IPR002423">
    <property type="entry name" value="Cpn60/GroEL/TCP-1"/>
</dbReference>
<dbReference type="SUPFAM" id="SSF52029">
    <property type="entry name" value="GroEL apical domain-like"/>
    <property type="match status" value="1"/>
</dbReference>
<organism evidence="6">
    <name type="scientific">Guillardia theta</name>
    <name type="common">Cryptophyte</name>
    <name type="synonym">Cryptomonas phi</name>
    <dbReference type="NCBI Taxonomy" id="55529"/>
    <lineage>
        <taxon>Eukaryota</taxon>
        <taxon>Cryptophyceae</taxon>
        <taxon>Pyrenomonadales</taxon>
        <taxon>Geminigeraceae</taxon>
        <taxon>Guillardia</taxon>
    </lineage>
</organism>
<comment type="similarity">
    <text evidence="1">Belongs to the TCP-1 chaperonin family.</text>
</comment>
<dbReference type="SUPFAM" id="SSF48592">
    <property type="entry name" value="GroEL equatorial domain-like"/>
    <property type="match status" value="1"/>
</dbReference>
<dbReference type="Gene3D" id="3.30.260.10">
    <property type="entry name" value="TCP-1-like chaperonin intermediate domain"/>
    <property type="match status" value="1"/>
</dbReference>
<evidence type="ECO:0000256" key="5">
    <source>
        <dbReference type="SAM" id="MobiDB-lite"/>
    </source>
</evidence>
<dbReference type="EMBL" id="HBKN01046673">
    <property type="protein sequence ID" value="CAE2336434.1"/>
    <property type="molecule type" value="Transcribed_RNA"/>
</dbReference>
<dbReference type="InterPro" id="IPR027410">
    <property type="entry name" value="TCP-1-like_intermed_sf"/>
</dbReference>
<evidence type="ECO:0000256" key="3">
    <source>
        <dbReference type="ARBA" id="ARBA00022840"/>
    </source>
</evidence>
<sequence length="580" mass="63545">MTEVWRSLRGAEQAGDAAARVFGPSGSSLVGKQGLSSWREMLEEADWLESECCRRTLLQTYREMERRGGGMTTLLVMLGGCVQGVQELLKGSRGRRELLQITRAVSEHGERFLEEVLIPRLGQSEVANEGWGWETLANALLQTSMSRLRCRSKCAEIICEWLQASLPSEEPTVKALPRSLPIITEAGAAIQESYIVHGFVMHGMIVHCEIPYLEDAKFVVLDCSLELQEMRDPVGCKQEIAREGREESLRMIELLVEDQIRSLARNGVQVLVSTADVGELVRSLLVRWNIQSIASVDRKQAMALCEACSISPIASPFPPDAPLERSIGLCEHCTLGYVGVSSMIHVDIDTVQDSFEAHTIVLREVVPEDSKLVIAGMQQAYSKLFRWFESLQPPAPGDSSSKTGLVPGAGAAELAIWGELEREQASDKVDVILSCIFRRATAAVPLALLNNAARSGSNGFRDLRLLPWVPSSPPNLPRGILVTGPSYVNLRPVSSSPLAKGSQACKGWTLADPVAVGIVEPLGIKESLLRMLLNVLVRLLRVEEVVHVQRPIQPRQSSSRAKAGDNTTSASDDDSEVDRE</sequence>
<evidence type="ECO:0000256" key="2">
    <source>
        <dbReference type="ARBA" id="ARBA00022741"/>
    </source>
</evidence>
<proteinExistence type="inferred from homology"/>
<dbReference type="Gene3D" id="1.10.560.10">
    <property type="entry name" value="GroEL-like equatorial domain"/>
    <property type="match status" value="1"/>
</dbReference>
<keyword evidence="4" id="KW-0143">Chaperone</keyword>
<evidence type="ECO:0000256" key="4">
    <source>
        <dbReference type="ARBA" id="ARBA00023186"/>
    </source>
</evidence>
<gene>
    <name evidence="6" type="ORF">GTHE00462_LOCUS36452</name>
</gene>
<accession>A0A7S4PJ34</accession>
<keyword evidence="2" id="KW-0547">Nucleotide-binding</keyword>